<dbReference type="EMBL" id="SAEB01000009">
    <property type="protein sequence ID" value="RVD82758.1"/>
    <property type="molecule type" value="Genomic_DNA"/>
</dbReference>
<dbReference type="VEuPathDB" id="FungiDB:DFL_007173"/>
<dbReference type="AlphaFoldDB" id="A0A436ZUY4"/>
<name>A0A436ZUY4_ARTFL</name>
<comment type="caution">
    <text evidence="1">The sequence shown here is derived from an EMBL/GenBank/DDBJ whole genome shotgun (WGS) entry which is preliminary data.</text>
</comment>
<dbReference type="Proteomes" id="UP000283090">
    <property type="component" value="Unassembled WGS sequence"/>
</dbReference>
<accession>A0A436ZUY4</accession>
<dbReference type="GeneID" id="93589484"/>
<evidence type="ECO:0000313" key="2">
    <source>
        <dbReference type="Proteomes" id="UP000283090"/>
    </source>
</evidence>
<sequence>MQGGLVLHSLSARFVRCVGLDKVLAGCVAERVVLRAVWCLVYSRPSSAFSLQLSTPNHHHIITITVTFTNFTTNSHLSTAVRARSLSVPLIYHSSGTLPRLLSHLALSLSDPAACSQRPSLFSPEPRICNSR</sequence>
<protein>
    <submittedName>
        <fullName evidence="1">Uncharacterized protein</fullName>
    </submittedName>
</protein>
<proteinExistence type="predicted"/>
<evidence type="ECO:0000313" key="1">
    <source>
        <dbReference type="EMBL" id="RVD82758.1"/>
    </source>
</evidence>
<dbReference type="RefSeq" id="XP_067488302.1">
    <property type="nucleotide sequence ID" value="XM_067636713.1"/>
</dbReference>
<keyword evidence="2" id="KW-1185">Reference proteome</keyword>
<reference evidence="1 2" key="1">
    <citation type="submission" date="2019-01" db="EMBL/GenBank/DDBJ databases">
        <title>Intercellular communication is required for trap formation in the nematode-trapping fungus Duddingtonia flagrans.</title>
        <authorList>
            <person name="Youssar L."/>
            <person name="Wernet V."/>
            <person name="Hensel N."/>
            <person name="Hildebrandt H.-G."/>
            <person name="Fischer R."/>
        </authorList>
    </citation>
    <scope>NUCLEOTIDE SEQUENCE [LARGE SCALE GENOMIC DNA]</scope>
    <source>
        <strain evidence="1 2">CBS H-5679</strain>
    </source>
</reference>
<organism evidence="1 2">
    <name type="scientific">Arthrobotrys flagrans</name>
    <name type="common">Nematode-trapping fungus</name>
    <name type="synonym">Trichothecium flagrans</name>
    <dbReference type="NCBI Taxonomy" id="97331"/>
    <lineage>
        <taxon>Eukaryota</taxon>
        <taxon>Fungi</taxon>
        <taxon>Dikarya</taxon>
        <taxon>Ascomycota</taxon>
        <taxon>Pezizomycotina</taxon>
        <taxon>Orbiliomycetes</taxon>
        <taxon>Orbiliales</taxon>
        <taxon>Orbiliaceae</taxon>
        <taxon>Arthrobotrys</taxon>
    </lineage>
</organism>
<gene>
    <name evidence="1" type="ORF">DFL_007173</name>
</gene>